<accession>A0A7S3PJQ3</accession>
<keyword evidence="1" id="KW-1133">Transmembrane helix</keyword>
<keyword evidence="1" id="KW-0472">Membrane</keyword>
<feature type="transmembrane region" description="Helical" evidence="1">
    <location>
        <begin position="131"/>
        <end position="150"/>
    </location>
</feature>
<reference evidence="2" key="1">
    <citation type="submission" date="2021-01" db="EMBL/GenBank/DDBJ databases">
        <authorList>
            <person name="Corre E."/>
            <person name="Pelletier E."/>
            <person name="Niang G."/>
            <person name="Scheremetjew M."/>
            <person name="Finn R."/>
            <person name="Kale V."/>
            <person name="Holt S."/>
            <person name="Cochrane G."/>
            <person name="Meng A."/>
            <person name="Brown T."/>
            <person name="Cohen L."/>
        </authorList>
    </citation>
    <scope>NUCLEOTIDE SEQUENCE</scope>
    <source>
        <strain evidence="2">GSBS06</strain>
    </source>
</reference>
<dbReference type="EMBL" id="HBIN01015433">
    <property type="protein sequence ID" value="CAE0441574.1"/>
    <property type="molecule type" value="Transcribed_RNA"/>
</dbReference>
<evidence type="ECO:0000256" key="1">
    <source>
        <dbReference type="SAM" id="Phobius"/>
    </source>
</evidence>
<gene>
    <name evidence="2" type="ORF">ASTO00021_LOCUS11706</name>
</gene>
<evidence type="ECO:0000313" key="2">
    <source>
        <dbReference type="EMBL" id="CAE0441574.1"/>
    </source>
</evidence>
<dbReference type="AlphaFoldDB" id="A0A7S3PJQ3"/>
<sequence length="344" mass="36705">MSGPYCGKRVKVVGTGKAELNGTEGVAVSFESSSNRYHVHFPGNKVLALKPVNLEPLGPADTDAGSSGSSPFGSVPGFGGNIPQMQEAQRQAQVLLQHFQTILPPGVGLQQALGGMAVFVLFFVYRLGFLFGLPASLFTIGSVILAFPSYKSAGGGVEGLKAGVQSLSQRLSAQLSQQTGREISEKHAIVALGLLYAWTLFLLLSPLFAGSASAAASAAYPDTAAAYTSQSSERAHVHAFEAFKQGYEAGKRGDAYQNPFEEDTGGVNLEPEDIYSNMDNVQSRRSSRSSLPGLDKLLPLILVGKTVYDMGGKPWNQQTFMANLQQAEMWKKALMGIAVMRLFM</sequence>
<keyword evidence="1" id="KW-0812">Transmembrane</keyword>
<proteinExistence type="predicted"/>
<protein>
    <submittedName>
        <fullName evidence="2">Uncharacterized protein</fullName>
    </submittedName>
</protein>
<organism evidence="2">
    <name type="scientific">Aplanochytrium stocchinoi</name>
    <dbReference type="NCBI Taxonomy" id="215587"/>
    <lineage>
        <taxon>Eukaryota</taxon>
        <taxon>Sar</taxon>
        <taxon>Stramenopiles</taxon>
        <taxon>Bigyra</taxon>
        <taxon>Labyrinthulomycetes</taxon>
        <taxon>Thraustochytrida</taxon>
        <taxon>Thraustochytriidae</taxon>
        <taxon>Aplanochytrium</taxon>
    </lineage>
</organism>
<feature type="transmembrane region" description="Helical" evidence="1">
    <location>
        <begin position="188"/>
        <end position="209"/>
    </location>
</feature>
<name>A0A7S3PJQ3_9STRA</name>